<keyword evidence="4 6" id="KW-0408">Iron</keyword>
<dbReference type="Pfam" id="PF10609">
    <property type="entry name" value="ParA"/>
    <property type="match status" value="1"/>
</dbReference>
<keyword evidence="1 6" id="KW-0479">Metal-binding</keyword>
<dbReference type="GO" id="GO:0140663">
    <property type="term" value="F:ATP-dependent FeS chaperone activity"/>
    <property type="evidence" value="ECO:0007669"/>
    <property type="project" value="InterPro"/>
</dbReference>
<evidence type="ECO:0000256" key="1">
    <source>
        <dbReference type="ARBA" id="ARBA00022723"/>
    </source>
</evidence>
<dbReference type="CDD" id="cd02037">
    <property type="entry name" value="Mrp_NBP35"/>
    <property type="match status" value="1"/>
</dbReference>
<dbReference type="InterPro" id="IPR033756">
    <property type="entry name" value="YlxH/NBP35"/>
</dbReference>
<keyword evidence="3 6" id="KW-0067">ATP-binding</keyword>
<protein>
    <recommendedName>
        <fullName evidence="6">Iron-sulfur cluster carrier protein</fullName>
    </recommendedName>
</protein>
<name>F4LK03_TREBD</name>
<comment type="function">
    <text evidence="6">Binds and transfers iron-sulfur (Fe-S) clusters to target apoproteins. Can hydrolyze ATP.</text>
</comment>
<dbReference type="GO" id="GO:0016226">
    <property type="term" value="P:iron-sulfur cluster assembly"/>
    <property type="evidence" value="ECO:0007669"/>
    <property type="project" value="InterPro"/>
</dbReference>
<dbReference type="PANTHER" id="PTHR42961:SF2">
    <property type="entry name" value="IRON-SULFUR PROTEIN NUBPL"/>
    <property type="match status" value="1"/>
</dbReference>
<dbReference type="GO" id="GO:0016887">
    <property type="term" value="F:ATP hydrolysis activity"/>
    <property type="evidence" value="ECO:0007669"/>
    <property type="project" value="UniProtKB-UniRule"/>
</dbReference>
<evidence type="ECO:0000256" key="6">
    <source>
        <dbReference type="HAMAP-Rule" id="MF_02040"/>
    </source>
</evidence>
<comment type="subunit">
    <text evidence="6">Homodimer.</text>
</comment>
<dbReference type="FunFam" id="3.40.50.300:FF:001119">
    <property type="entry name" value="Iron-sulfur cluster carrier protein"/>
    <property type="match status" value="1"/>
</dbReference>
<dbReference type="KEGG" id="tbe:Trebr_1051"/>
<evidence type="ECO:0000256" key="5">
    <source>
        <dbReference type="ARBA" id="ARBA00023014"/>
    </source>
</evidence>
<comment type="similarity">
    <text evidence="6">Belongs to the Mrp/NBP35 ATP-binding proteins family.</text>
</comment>
<dbReference type="GO" id="GO:0046872">
    <property type="term" value="F:metal ion binding"/>
    <property type="evidence" value="ECO:0007669"/>
    <property type="project" value="UniProtKB-KW"/>
</dbReference>
<dbReference type="RefSeq" id="WP_013758192.1">
    <property type="nucleotide sequence ID" value="NC_015500.1"/>
</dbReference>
<sequence length="276" mass="29346">MSESCSHDCGSCSSDCAQRDLHEKLNPKSSVKKVIGVVSGKGGVGKSLVTSLLSVAMNGKGFRTAILDADITGPSIPKAFGLKEKATGTENELYPVVSKNGTQIMSINFLLENETDPVIWRGPVIAGAVKQFWSDVVWDNVDFMFVDMPPGTGDVPLTVFQSLSIDGIVVVATPQELVGMIVEKAVKMSEMMHIPVIALVENMSYVKCPDCGKQIKLFGESSIDKIAASYRVPVLARLPIDPAIAAACDAGEIESADVSALDEAATVIENLLRDSV</sequence>
<evidence type="ECO:0000313" key="8">
    <source>
        <dbReference type="Proteomes" id="UP000006546"/>
    </source>
</evidence>
<evidence type="ECO:0000313" key="7">
    <source>
        <dbReference type="EMBL" id="AEE16483.1"/>
    </source>
</evidence>
<dbReference type="AlphaFoldDB" id="F4LK03"/>
<dbReference type="OrthoDB" id="9809679at2"/>
<dbReference type="GO" id="GO:0051539">
    <property type="term" value="F:4 iron, 4 sulfur cluster binding"/>
    <property type="evidence" value="ECO:0007669"/>
    <property type="project" value="TreeGrafter"/>
</dbReference>
<dbReference type="Gene3D" id="3.40.50.300">
    <property type="entry name" value="P-loop containing nucleotide triphosphate hydrolases"/>
    <property type="match status" value="1"/>
</dbReference>
<dbReference type="Proteomes" id="UP000006546">
    <property type="component" value="Chromosome"/>
</dbReference>
<dbReference type="STRING" id="906968.Trebr_1051"/>
<dbReference type="HAMAP" id="MF_02040">
    <property type="entry name" value="Mrp_NBP35"/>
    <property type="match status" value="1"/>
</dbReference>
<accession>F4LK03</accession>
<dbReference type="eggNOG" id="COG0489">
    <property type="taxonomic scope" value="Bacteria"/>
</dbReference>
<dbReference type="EMBL" id="CP002696">
    <property type="protein sequence ID" value="AEE16483.1"/>
    <property type="molecule type" value="Genomic_DNA"/>
</dbReference>
<dbReference type="SUPFAM" id="SSF52540">
    <property type="entry name" value="P-loop containing nucleoside triphosphate hydrolases"/>
    <property type="match status" value="1"/>
</dbReference>
<dbReference type="GO" id="GO:0005524">
    <property type="term" value="F:ATP binding"/>
    <property type="evidence" value="ECO:0007669"/>
    <property type="project" value="UniProtKB-UniRule"/>
</dbReference>
<proteinExistence type="inferred from homology"/>
<dbReference type="InterPro" id="IPR027417">
    <property type="entry name" value="P-loop_NTPase"/>
</dbReference>
<evidence type="ECO:0000256" key="3">
    <source>
        <dbReference type="ARBA" id="ARBA00022840"/>
    </source>
</evidence>
<dbReference type="PANTHER" id="PTHR42961">
    <property type="entry name" value="IRON-SULFUR PROTEIN NUBPL"/>
    <property type="match status" value="1"/>
</dbReference>
<dbReference type="InterPro" id="IPR019591">
    <property type="entry name" value="Mrp/NBP35_ATP-bd"/>
</dbReference>
<keyword evidence="2 6" id="KW-0547">Nucleotide-binding</keyword>
<reference evidence="8" key="1">
    <citation type="submission" date="2011-04" db="EMBL/GenBank/DDBJ databases">
        <title>The complete genome of Treponema brennaborense DSM 12168.</title>
        <authorList>
            <person name="Lucas S."/>
            <person name="Han J."/>
            <person name="Lapidus A."/>
            <person name="Bruce D."/>
            <person name="Goodwin L."/>
            <person name="Pitluck S."/>
            <person name="Peters L."/>
            <person name="Kyrpides N."/>
            <person name="Mavromatis K."/>
            <person name="Ivanova N."/>
            <person name="Mikhailova N."/>
            <person name="Pagani I."/>
            <person name="Teshima H."/>
            <person name="Detter J.C."/>
            <person name="Tapia R."/>
            <person name="Han C."/>
            <person name="Land M."/>
            <person name="Hauser L."/>
            <person name="Markowitz V."/>
            <person name="Cheng J.-F."/>
            <person name="Hugenholtz P."/>
            <person name="Woyke T."/>
            <person name="Wu D."/>
            <person name="Gronow S."/>
            <person name="Wellnitz S."/>
            <person name="Brambilla E."/>
            <person name="Klenk H.-P."/>
            <person name="Eisen J.A."/>
        </authorList>
    </citation>
    <scope>NUCLEOTIDE SEQUENCE [LARGE SCALE GENOMIC DNA]</scope>
    <source>
        <strain evidence="8">DSM 12168 / CIP 105900 / DD5/3</strain>
    </source>
</reference>
<gene>
    <name evidence="7" type="ordered locus">Trebr_1051</name>
</gene>
<evidence type="ECO:0000256" key="4">
    <source>
        <dbReference type="ARBA" id="ARBA00023004"/>
    </source>
</evidence>
<feature type="binding site" evidence="6">
    <location>
        <begin position="40"/>
        <end position="47"/>
    </location>
    <ligand>
        <name>ATP</name>
        <dbReference type="ChEBI" id="CHEBI:30616"/>
    </ligand>
</feature>
<organism evidence="7 8">
    <name type="scientific">Treponema brennaborense (strain DSM 12168 / CIP 105900 / DD5/3)</name>
    <dbReference type="NCBI Taxonomy" id="906968"/>
    <lineage>
        <taxon>Bacteria</taxon>
        <taxon>Pseudomonadati</taxon>
        <taxon>Spirochaetota</taxon>
        <taxon>Spirochaetia</taxon>
        <taxon>Spirochaetales</taxon>
        <taxon>Treponemataceae</taxon>
        <taxon>Treponema</taxon>
    </lineage>
</organism>
<keyword evidence="6" id="KW-0378">Hydrolase</keyword>
<dbReference type="InterPro" id="IPR044304">
    <property type="entry name" value="NUBPL-like"/>
</dbReference>
<evidence type="ECO:0000256" key="2">
    <source>
        <dbReference type="ARBA" id="ARBA00022741"/>
    </source>
</evidence>
<keyword evidence="5 6" id="KW-0411">Iron-sulfur</keyword>
<dbReference type="HOGENOM" id="CLU_024839_0_2_12"/>
<keyword evidence="8" id="KW-1185">Reference proteome</keyword>